<proteinExistence type="predicted"/>
<organism evidence="2 3">
    <name type="scientific">Taibaiella soli</name>
    <dbReference type="NCBI Taxonomy" id="1649169"/>
    <lineage>
        <taxon>Bacteria</taxon>
        <taxon>Pseudomonadati</taxon>
        <taxon>Bacteroidota</taxon>
        <taxon>Chitinophagia</taxon>
        <taxon>Chitinophagales</taxon>
        <taxon>Chitinophagaceae</taxon>
        <taxon>Taibaiella</taxon>
    </lineage>
</organism>
<feature type="compositionally biased region" description="Acidic residues" evidence="1">
    <location>
        <begin position="54"/>
        <end position="64"/>
    </location>
</feature>
<reference evidence="2 3" key="1">
    <citation type="submission" date="2018-06" db="EMBL/GenBank/DDBJ databases">
        <title>Mucibacter soli gen. nov., sp. nov., a new member of the family Chitinophagaceae producing mucin.</title>
        <authorList>
            <person name="Kim M.-K."/>
            <person name="Park S."/>
            <person name="Kim T.-S."/>
            <person name="Joung Y."/>
            <person name="Han J.-H."/>
            <person name="Kim S.B."/>
        </authorList>
    </citation>
    <scope>NUCLEOTIDE SEQUENCE [LARGE SCALE GENOMIC DNA]</scope>
    <source>
        <strain evidence="2 3">R1-15</strain>
    </source>
</reference>
<dbReference type="AlphaFoldDB" id="A0A2W2A9F4"/>
<dbReference type="EMBL" id="QKTW01000022">
    <property type="protein sequence ID" value="PZF71901.1"/>
    <property type="molecule type" value="Genomic_DNA"/>
</dbReference>
<comment type="caution">
    <text evidence="2">The sequence shown here is derived from an EMBL/GenBank/DDBJ whole genome shotgun (WGS) entry which is preliminary data.</text>
</comment>
<name>A0A2W2A9F4_9BACT</name>
<accession>A0A2W2A9F4</accession>
<dbReference type="Proteomes" id="UP000248745">
    <property type="component" value="Unassembled WGS sequence"/>
</dbReference>
<evidence type="ECO:0000256" key="1">
    <source>
        <dbReference type="SAM" id="MobiDB-lite"/>
    </source>
</evidence>
<keyword evidence="3" id="KW-1185">Reference proteome</keyword>
<feature type="region of interest" description="Disordered" evidence="1">
    <location>
        <begin position="46"/>
        <end position="65"/>
    </location>
</feature>
<protein>
    <submittedName>
        <fullName evidence="2">Uncharacterized protein</fullName>
    </submittedName>
</protein>
<gene>
    <name evidence="2" type="ORF">DN068_17765</name>
</gene>
<sequence>MDIPTPAYDPYENRSTTRQINKWQTFFKFHYKTILKSNVMHFLFMNPGPKPEQNEEEVIPEQEQEYNTMEGSEFLDDSLRMTDQPLMPHEHFNEEDL</sequence>
<evidence type="ECO:0000313" key="3">
    <source>
        <dbReference type="Proteomes" id="UP000248745"/>
    </source>
</evidence>
<evidence type="ECO:0000313" key="2">
    <source>
        <dbReference type="EMBL" id="PZF71901.1"/>
    </source>
</evidence>